<protein>
    <submittedName>
        <fullName evidence="1">Uncharacterized protein</fullName>
    </submittedName>
</protein>
<reference evidence="1 2" key="1">
    <citation type="journal article" date="2015" name="Genome Announc.">
        <title>Expanding the biotechnology potential of lactobacilli through comparative genomics of 213 strains and associated genera.</title>
        <authorList>
            <person name="Sun Z."/>
            <person name="Harris H.M."/>
            <person name="McCann A."/>
            <person name="Guo C."/>
            <person name="Argimon S."/>
            <person name="Zhang W."/>
            <person name="Yang X."/>
            <person name="Jeffery I.B."/>
            <person name="Cooney J.C."/>
            <person name="Kagawa T.F."/>
            <person name="Liu W."/>
            <person name="Song Y."/>
            <person name="Salvetti E."/>
            <person name="Wrobel A."/>
            <person name="Rasinkangas P."/>
            <person name="Parkhill J."/>
            <person name="Rea M.C."/>
            <person name="O'Sullivan O."/>
            <person name="Ritari J."/>
            <person name="Douillard F.P."/>
            <person name="Paul Ross R."/>
            <person name="Yang R."/>
            <person name="Briner A.E."/>
            <person name="Felis G.E."/>
            <person name="de Vos W.M."/>
            <person name="Barrangou R."/>
            <person name="Klaenhammer T.R."/>
            <person name="Caufield P.W."/>
            <person name="Cui Y."/>
            <person name="Zhang H."/>
            <person name="O'Toole P.W."/>
        </authorList>
    </citation>
    <scope>NUCLEOTIDE SEQUENCE [LARGE SCALE GENOMIC DNA]</scope>
    <source>
        <strain evidence="1 2">DSM 18527</strain>
    </source>
</reference>
<dbReference type="EMBL" id="AZGA01000011">
    <property type="protein sequence ID" value="KRM35748.1"/>
    <property type="molecule type" value="Genomic_DNA"/>
</dbReference>
<dbReference type="Proteomes" id="UP000051236">
    <property type="component" value="Unassembled WGS sequence"/>
</dbReference>
<proteinExistence type="predicted"/>
<dbReference type="STRING" id="1423734.FC83_GL000775"/>
<sequence>MFEMDLFRNPGLTINQQALYENHQDEVFAIHFETMDLANTKLIVYIQPTGKLDFVFSEIHPTPELKPATP</sequence>
<name>A0A0R1Y454_9LACO</name>
<organism evidence="1 2">
    <name type="scientific">Agrilactobacillus composti DSM 18527 = JCM 14202</name>
    <dbReference type="NCBI Taxonomy" id="1423734"/>
    <lineage>
        <taxon>Bacteria</taxon>
        <taxon>Bacillati</taxon>
        <taxon>Bacillota</taxon>
        <taxon>Bacilli</taxon>
        <taxon>Lactobacillales</taxon>
        <taxon>Lactobacillaceae</taxon>
        <taxon>Agrilactobacillus</taxon>
    </lineage>
</organism>
<evidence type="ECO:0000313" key="2">
    <source>
        <dbReference type="Proteomes" id="UP000051236"/>
    </source>
</evidence>
<comment type="caution">
    <text evidence="1">The sequence shown here is derived from an EMBL/GenBank/DDBJ whole genome shotgun (WGS) entry which is preliminary data.</text>
</comment>
<evidence type="ECO:0000313" key="1">
    <source>
        <dbReference type="EMBL" id="KRM35748.1"/>
    </source>
</evidence>
<keyword evidence="2" id="KW-1185">Reference proteome</keyword>
<accession>A0A0R1Y454</accession>
<gene>
    <name evidence="1" type="ORF">FC83_GL000775</name>
</gene>
<dbReference type="PATRIC" id="fig|1423734.3.peg.783"/>
<dbReference type="AlphaFoldDB" id="A0A0R1Y454"/>